<evidence type="ECO:0000256" key="1">
    <source>
        <dbReference type="SAM" id="Phobius"/>
    </source>
</evidence>
<dbReference type="AlphaFoldDB" id="A0A812C7C9"/>
<proteinExistence type="predicted"/>
<reference evidence="2" key="1">
    <citation type="submission" date="2021-01" db="EMBL/GenBank/DDBJ databases">
        <authorList>
            <person name="Li R."/>
            <person name="Bekaert M."/>
        </authorList>
    </citation>
    <scope>NUCLEOTIDE SEQUENCE</scope>
    <source>
        <strain evidence="2">Farmed</strain>
    </source>
</reference>
<accession>A0A812C7C9</accession>
<feature type="transmembrane region" description="Helical" evidence="1">
    <location>
        <begin position="62"/>
        <end position="89"/>
    </location>
</feature>
<sequence>MSSAVTLAFINNYFFLFIRLIGSLFCSSFILPTYTIVVILFCSYLSFFSMLFAHFSACVRFFLVYIHIFFLPSFLSVFLSFYLSFLLFYSLRLIFIPYFLSSFISNTIPSFAFSLNCYSIQYSFLTFFRSSFLSFFLSSFLSFFLSFFFFCNSSSPFLSLCNVILFILSFLSISISSFAFSLKYYSVLSFFLSFFHFSRSLVLPLFSLSSLILHFLSFNIFSPSILSQFFSMIIFSIHFFYFLTSFPPSFLYSLIPSFSFISRVFFFLSIFLVL</sequence>
<feature type="transmembrane region" description="Helical" evidence="1">
    <location>
        <begin position="127"/>
        <end position="150"/>
    </location>
</feature>
<keyword evidence="3" id="KW-1185">Reference proteome</keyword>
<feature type="transmembrane region" description="Helical" evidence="1">
    <location>
        <begin position="156"/>
        <end position="180"/>
    </location>
</feature>
<comment type="caution">
    <text evidence="2">The sequence shown here is derived from an EMBL/GenBank/DDBJ whole genome shotgun (WGS) entry which is preliminary data.</text>
</comment>
<protein>
    <submittedName>
        <fullName evidence="2">Uncharacterized protein</fullName>
    </submittedName>
</protein>
<keyword evidence="1" id="KW-0812">Transmembrane</keyword>
<evidence type="ECO:0000313" key="2">
    <source>
        <dbReference type="EMBL" id="CAE1263990.1"/>
    </source>
</evidence>
<name>A0A812C7C9_ACAPH</name>
<dbReference type="Proteomes" id="UP000597762">
    <property type="component" value="Unassembled WGS sequence"/>
</dbReference>
<evidence type="ECO:0000313" key="3">
    <source>
        <dbReference type="Proteomes" id="UP000597762"/>
    </source>
</evidence>
<keyword evidence="1" id="KW-1133">Transmembrane helix</keyword>
<gene>
    <name evidence="2" type="ORF">SPHA_33953</name>
</gene>
<keyword evidence="1" id="KW-0472">Membrane</keyword>
<feature type="transmembrane region" description="Helical" evidence="1">
    <location>
        <begin position="250"/>
        <end position="273"/>
    </location>
</feature>
<feature type="transmembrane region" description="Helical" evidence="1">
    <location>
        <begin position="95"/>
        <end position="115"/>
    </location>
</feature>
<dbReference type="EMBL" id="CAHIKZ030001434">
    <property type="protein sequence ID" value="CAE1263990.1"/>
    <property type="molecule type" value="Genomic_DNA"/>
</dbReference>
<feature type="transmembrane region" description="Helical" evidence="1">
    <location>
        <begin position="36"/>
        <end position="55"/>
    </location>
</feature>
<organism evidence="2 3">
    <name type="scientific">Acanthosepion pharaonis</name>
    <name type="common">Pharaoh cuttlefish</name>
    <name type="synonym">Sepia pharaonis</name>
    <dbReference type="NCBI Taxonomy" id="158019"/>
    <lineage>
        <taxon>Eukaryota</taxon>
        <taxon>Metazoa</taxon>
        <taxon>Spiralia</taxon>
        <taxon>Lophotrochozoa</taxon>
        <taxon>Mollusca</taxon>
        <taxon>Cephalopoda</taxon>
        <taxon>Coleoidea</taxon>
        <taxon>Decapodiformes</taxon>
        <taxon>Sepiida</taxon>
        <taxon>Sepiina</taxon>
        <taxon>Sepiidae</taxon>
        <taxon>Acanthosepion</taxon>
    </lineage>
</organism>
<feature type="transmembrane region" description="Helical" evidence="1">
    <location>
        <begin position="225"/>
        <end position="243"/>
    </location>
</feature>